<comment type="caution">
    <text evidence="1">The sequence shown here is derived from an EMBL/GenBank/DDBJ whole genome shotgun (WGS) entry which is preliminary data.</text>
</comment>
<dbReference type="Proteomes" id="UP001482620">
    <property type="component" value="Unassembled WGS sequence"/>
</dbReference>
<evidence type="ECO:0000313" key="1">
    <source>
        <dbReference type="EMBL" id="MEQ2255203.1"/>
    </source>
</evidence>
<dbReference type="EMBL" id="JAHRIQ010105124">
    <property type="protein sequence ID" value="MEQ2255203.1"/>
    <property type="molecule type" value="Genomic_DNA"/>
</dbReference>
<evidence type="ECO:0000313" key="2">
    <source>
        <dbReference type="Proteomes" id="UP001482620"/>
    </source>
</evidence>
<keyword evidence="2" id="KW-1185">Reference proteome</keyword>
<reference evidence="1 2" key="1">
    <citation type="submission" date="2021-06" db="EMBL/GenBank/DDBJ databases">
        <authorList>
            <person name="Palmer J.M."/>
        </authorList>
    </citation>
    <scope>NUCLEOTIDE SEQUENCE [LARGE SCALE GENOMIC DNA]</scope>
    <source>
        <strain evidence="2">if_2019</strain>
        <tissue evidence="1">Muscle</tissue>
    </source>
</reference>
<protein>
    <submittedName>
        <fullName evidence="1">Uncharacterized protein</fullName>
    </submittedName>
</protein>
<sequence>MYLQSRCLTRWKMCFHPSLQSFAASNRFSSRIVHGAAITMFHHRDGSGGCVVFFSTHSVLHVAQLTRGLCFTCLLNLIHSCWHTLNQGFSVLVLWISCRFYVCPSCHTPDLNECHVEEVFQSFQSGVLEQRTI</sequence>
<organism evidence="1 2">
    <name type="scientific">Ilyodon furcidens</name>
    <name type="common">goldbreast splitfin</name>
    <dbReference type="NCBI Taxonomy" id="33524"/>
    <lineage>
        <taxon>Eukaryota</taxon>
        <taxon>Metazoa</taxon>
        <taxon>Chordata</taxon>
        <taxon>Craniata</taxon>
        <taxon>Vertebrata</taxon>
        <taxon>Euteleostomi</taxon>
        <taxon>Actinopterygii</taxon>
        <taxon>Neopterygii</taxon>
        <taxon>Teleostei</taxon>
        <taxon>Neoteleostei</taxon>
        <taxon>Acanthomorphata</taxon>
        <taxon>Ovalentaria</taxon>
        <taxon>Atherinomorphae</taxon>
        <taxon>Cyprinodontiformes</taxon>
        <taxon>Goodeidae</taxon>
        <taxon>Ilyodon</taxon>
    </lineage>
</organism>
<proteinExistence type="predicted"/>
<name>A0ABV0VEQ1_9TELE</name>
<accession>A0ABV0VEQ1</accession>
<gene>
    <name evidence="1" type="ORF">ILYODFUR_011351</name>
</gene>